<feature type="non-terminal residue" evidence="1">
    <location>
        <position position="1"/>
    </location>
</feature>
<evidence type="ECO:0000313" key="2">
    <source>
        <dbReference type="Proteomes" id="UP000257109"/>
    </source>
</evidence>
<comment type="caution">
    <text evidence="1">The sequence shown here is derived from an EMBL/GenBank/DDBJ whole genome shotgun (WGS) entry which is preliminary data.</text>
</comment>
<accession>A0A371IDX9</accession>
<gene>
    <name evidence="1" type="ORF">CR513_01910</name>
</gene>
<keyword evidence="2" id="KW-1185">Reference proteome</keyword>
<dbReference type="EMBL" id="QJKJ01000320">
    <property type="protein sequence ID" value="RDY13204.1"/>
    <property type="molecule type" value="Genomic_DNA"/>
</dbReference>
<reference evidence="1" key="1">
    <citation type="submission" date="2018-05" db="EMBL/GenBank/DDBJ databases">
        <title>Draft genome of Mucuna pruriens seed.</title>
        <authorList>
            <person name="Nnadi N.E."/>
            <person name="Vos R."/>
            <person name="Hasami M.H."/>
            <person name="Devisetty U.K."/>
            <person name="Aguiy J.C."/>
        </authorList>
    </citation>
    <scope>NUCLEOTIDE SEQUENCE [LARGE SCALE GENOMIC DNA]</scope>
    <source>
        <strain evidence="1">JCA_2017</strain>
    </source>
</reference>
<organism evidence="1 2">
    <name type="scientific">Mucuna pruriens</name>
    <name type="common">Velvet bean</name>
    <name type="synonym">Dolichos pruriens</name>
    <dbReference type="NCBI Taxonomy" id="157652"/>
    <lineage>
        <taxon>Eukaryota</taxon>
        <taxon>Viridiplantae</taxon>
        <taxon>Streptophyta</taxon>
        <taxon>Embryophyta</taxon>
        <taxon>Tracheophyta</taxon>
        <taxon>Spermatophyta</taxon>
        <taxon>Magnoliopsida</taxon>
        <taxon>eudicotyledons</taxon>
        <taxon>Gunneridae</taxon>
        <taxon>Pentapetalae</taxon>
        <taxon>rosids</taxon>
        <taxon>fabids</taxon>
        <taxon>Fabales</taxon>
        <taxon>Fabaceae</taxon>
        <taxon>Papilionoideae</taxon>
        <taxon>50 kb inversion clade</taxon>
        <taxon>NPAAA clade</taxon>
        <taxon>indigoferoid/millettioid clade</taxon>
        <taxon>Phaseoleae</taxon>
        <taxon>Mucuna</taxon>
    </lineage>
</organism>
<name>A0A371IDX9_MUCPR</name>
<sequence length="84" mass="9428">MRSGQEIGAGQNPDPSHLIEEPSLIGRVQVGDAWAKYPIISFSDEDYKGMFPHQDDPMVISIVTVEYKIERVLVNQGSFANMLY</sequence>
<proteinExistence type="predicted"/>
<protein>
    <submittedName>
        <fullName evidence="1">Uncharacterized protein</fullName>
    </submittedName>
</protein>
<dbReference type="OrthoDB" id="1436117at2759"/>
<evidence type="ECO:0000313" key="1">
    <source>
        <dbReference type="EMBL" id="RDY13204.1"/>
    </source>
</evidence>
<dbReference type="AlphaFoldDB" id="A0A371IDX9"/>
<dbReference type="Proteomes" id="UP000257109">
    <property type="component" value="Unassembled WGS sequence"/>
</dbReference>